<dbReference type="PANTHER" id="PTHR13046">
    <property type="entry name" value="PROTEASE U48 CAAX PRENYL PROTEASE RCE1"/>
    <property type="match status" value="1"/>
</dbReference>
<sequence length="318" mass="35727">MQTSTFLILLYIPTSYVAAIHLWAHPIGRYKTRRDDPRVIKSRIRRVMLVTALNLLLIPWFLAAFGNHSFISAFLSIGLIPGVYLSLDGTVVHYDIPRFIESILSCLKLACILYSGPLLDNVSYYLLVPDASVFEMWSDVRDEIFTIWGFRNYIFGPVTEEIFFTAMLTNCHILTSPDLPTQTSVLWILPLFFGLAHVHHAWELHSTGLYGPGQVILSTLLQLTYTTIFGAFTNFIFLRSGGNLWCCILLHCFANYMGLPQGSELASCLVASGGSTPLRKLYAHIWKYAYVASLVVGIVAFKNNIHASTSGKYSIELQ</sequence>
<keyword evidence="14" id="KW-1185">Reference proteome</keyword>
<dbReference type="EMBL" id="LT598461">
    <property type="protein sequence ID" value="SCU97284.1"/>
    <property type="molecule type" value="Genomic_DNA"/>
</dbReference>
<evidence type="ECO:0000256" key="10">
    <source>
        <dbReference type="ARBA" id="ARBA00049729"/>
    </source>
</evidence>
<feature type="transmembrane region" description="Helical" evidence="11">
    <location>
        <begin position="69"/>
        <end position="87"/>
    </location>
</feature>
<evidence type="ECO:0000256" key="7">
    <source>
        <dbReference type="ARBA" id="ARBA00022989"/>
    </source>
</evidence>
<feature type="transmembrane region" description="Helical" evidence="11">
    <location>
        <begin position="44"/>
        <end position="63"/>
    </location>
</feature>
<keyword evidence="4 11" id="KW-0812">Transmembrane</keyword>
<name>A0A1G4K182_9SACH</name>
<dbReference type="AlphaFoldDB" id="A0A1G4K182"/>
<feature type="transmembrane region" description="Helical" evidence="11">
    <location>
        <begin position="6"/>
        <end position="24"/>
    </location>
</feature>
<keyword evidence="7 11" id="KW-1133">Transmembrane helix</keyword>
<proteinExistence type="inferred from homology"/>
<reference evidence="13 14" key="1">
    <citation type="submission" date="2016-03" db="EMBL/GenBank/DDBJ databases">
        <authorList>
            <person name="Devillers H."/>
        </authorList>
    </citation>
    <scope>NUCLEOTIDE SEQUENCE [LARGE SCALE GENOMIC DNA]</scope>
    <source>
        <strain evidence="13">CBS 10888</strain>
    </source>
</reference>
<evidence type="ECO:0000256" key="2">
    <source>
        <dbReference type="ARBA" id="ARBA00006897"/>
    </source>
</evidence>
<dbReference type="GO" id="GO:0005789">
    <property type="term" value="C:endoplasmic reticulum membrane"/>
    <property type="evidence" value="ECO:0007669"/>
    <property type="project" value="UniProtKB-SubCell"/>
</dbReference>
<keyword evidence="3" id="KW-0645">Protease</keyword>
<keyword evidence="8 11" id="KW-0472">Membrane</keyword>
<evidence type="ECO:0000256" key="3">
    <source>
        <dbReference type="ARBA" id="ARBA00022670"/>
    </source>
</evidence>
<evidence type="ECO:0000259" key="12">
    <source>
        <dbReference type="Pfam" id="PF02517"/>
    </source>
</evidence>
<evidence type="ECO:0000256" key="4">
    <source>
        <dbReference type="ARBA" id="ARBA00022692"/>
    </source>
</evidence>
<dbReference type="GO" id="GO:0004222">
    <property type="term" value="F:metalloendopeptidase activity"/>
    <property type="evidence" value="ECO:0007669"/>
    <property type="project" value="EnsemblFungi"/>
</dbReference>
<comment type="catalytic activity">
    <reaction evidence="9">
        <text>Hydrolyzes the peptide bond -P2-(S-farnesyl or geranylgeranyl)C-P1'-P2'-P3'-COOH where P1' and P2' are amino acids with aliphatic sidechains and P3' is any C-terminal residue.</text>
        <dbReference type="EC" id="3.4.26.1"/>
    </reaction>
</comment>
<evidence type="ECO:0000256" key="1">
    <source>
        <dbReference type="ARBA" id="ARBA00004477"/>
    </source>
</evidence>
<evidence type="ECO:0000256" key="6">
    <source>
        <dbReference type="ARBA" id="ARBA00022824"/>
    </source>
</evidence>
<comment type="similarity">
    <text evidence="2">Belongs to the peptidase U48 family.</text>
</comment>
<feature type="transmembrane region" description="Helical" evidence="11">
    <location>
        <begin position="185"/>
        <end position="202"/>
    </location>
</feature>
<dbReference type="GO" id="GO:0007323">
    <property type="term" value="P:peptide pheromone maturation"/>
    <property type="evidence" value="ECO:0007669"/>
    <property type="project" value="EnsemblFungi"/>
</dbReference>
<feature type="transmembrane region" description="Helical" evidence="11">
    <location>
        <begin position="214"/>
        <end position="237"/>
    </location>
</feature>
<evidence type="ECO:0000256" key="11">
    <source>
        <dbReference type="SAM" id="Phobius"/>
    </source>
</evidence>
<dbReference type="PANTHER" id="PTHR13046:SF0">
    <property type="entry name" value="CAAX PRENYL PROTEASE 2"/>
    <property type="match status" value="1"/>
</dbReference>
<dbReference type="OrthoDB" id="271604at2759"/>
<gene>
    <name evidence="13" type="ORF">LADA_0H05468G</name>
</gene>
<dbReference type="InterPro" id="IPR003675">
    <property type="entry name" value="Rce1/LyrA-like_dom"/>
</dbReference>
<comment type="subcellular location">
    <subcellularLocation>
        <location evidence="1">Endoplasmic reticulum membrane</location>
        <topology evidence="1">Multi-pass membrane protein</topology>
    </subcellularLocation>
</comment>
<keyword evidence="6" id="KW-0256">Endoplasmic reticulum</keyword>
<evidence type="ECO:0000256" key="8">
    <source>
        <dbReference type="ARBA" id="ARBA00023136"/>
    </source>
</evidence>
<keyword evidence="5" id="KW-0378">Hydrolase</keyword>
<dbReference type="Pfam" id="PF02517">
    <property type="entry name" value="Rce1-like"/>
    <property type="match status" value="1"/>
</dbReference>
<evidence type="ECO:0000256" key="9">
    <source>
        <dbReference type="ARBA" id="ARBA00047280"/>
    </source>
</evidence>
<evidence type="ECO:0000313" key="13">
    <source>
        <dbReference type="EMBL" id="SCU97284.1"/>
    </source>
</evidence>
<dbReference type="InterPro" id="IPR039731">
    <property type="entry name" value="Rce1"/>
</dbReference>
<accession>A0A1G4K182</accession>
<evidence type="ECO:0000313" key="14">
    <source>
        <dbReference type="Proteomes" id="UP000190274"/>
    </source>
</evidence>
<dbReference type="STRING" id="1266660.A0A1G4K182"/>
<dbReference type="GO" id="GO:0071586">
    <property type="term" value="P:CAAX-box protein processing"/>
    <property type="evidence" value="ECO:0007669"/>
    <property type="project" value="EnsemblFungi"/>
</dbReference>
<evidence type="ECO:0000256" key="5">
    <source>
        <dbReference type="ARBA" id="ARBA00022801"/>
    </source>
</evidence>
<protein>
    <recommendedName>
        <fullName evidence="10">intramembrane prenyl-peptidase Rce1</fullName>
        <ecNumber evidence="10">3.4.26.1</ecNumber>
    </recommendedName>
</protein>
<dbReference type="EC" id="3.4.26.1" evidence="10"/>
<organism evidence="13 14">
    <name type="scientific">Lachancea dasiensis</name>
    <dbReference type="NCBI Taxonomy" id="1072105"/>
    <lineage>
        <taxon>Eukaryota</taxon>
        <taxon>Fungi</taxon>
        <taxon>Dikarya</taxon>
        <taxon>Ascomycota</taxon>
        <taxon>Saccharomycotina</taxon>
        <taxon>Saccharomycetes</taxon>
        <taxon>Saccharomycetales</taxon>
        <taxon>Saccharomycetaceae</taxon>
        <taxon>Lachancea</taxon>
    </lineage>
</organism>
<feature type="domain" description="CAAX prenyl protease 2/Lysostaphin resistance protein A-like" evidence="12">
    <location>
        <begin position="146"/>
        <end position="257"/>
    </location>
</feature>
<dbReference type="Proteomes" id="UP000190274">
    <property type="component" value="Chromosome H"/>
</dbReference>